<evidence type="ECO:0000313" key="9">
    <source>
        <dbReference type="Proteomes" id="UP001285921"/>
    </source>
</evidence>
<dbReference type="InterPro" id="IPR011701">
    <property type="entry name" value="MFS"/>
</dbReference>
<feature type="transmembrane region" description="Helical" evidence="6">
    <location>
        <begin position="204"/>
        <end position="225"/>
    </location>
</feature>
<keyword evidence="5 6" id="KW-0472">Membrane</keyword>
<evidence type="ECO:0000256" key="6">
    <source>
        <dbReference type="SAM" id="Phobius"/>
    </source>
</evidence>
<dbReference type="Gene3D" id="1.20.1250.20">
    <property type="entry name" value="MFS general substrate transporter like domains"/>
    <property type="match status" value="1"/>
</dbReference>
<feature type="transmembrane region" description="Helical" evidence="6">
    <location>
        <begin position="121"/>
        <end position="140"/>
    </location>
</feature>
<dbReference type="PROSITE" id="PS50850">
    <property type="entry name" value="MFS"/>
    <property type="match status" value="1"/>
</dbReference>
<organism evidence="8 9">
    <name type="scientific">Paenibacillus glycanilyticus</name>
    <dbReference type="NCBI Taxonomy" id="126569"/>
    <lineage>
        <taxon>Bacteria</taxon>
        <taxon>Bacillati</taxon>
        <taxon>Bacillota</taxon>
        <taxon>Bacilli</taxon>
        <taxon>Bacillales</taxon>
        <taxon>Paenibacillaceae</taxon>
        <taxon>Paenibacillus</taxon>
    </lineage>
</organism>
<feature type="transmembrane region" description="Helical" evidence="6">
    <location>
        <begin position="325"/>
        <end position="345"/>
    </location>
</feature>
<feature type="transmembrane region" description="Helical" evidence="6">
    <location>
        <begin position="351"/>
        <end position="371"/>
    </location>
</feature>
<protein>
    <submittedName>
        <fullName evidence="8">MFS transporter</fullName>
    </submittedName>
</protein>
<dbReference type="EMBL" id="BTCL01000004">
    <property type="protein sequence ID" value="GMK44695.1"/>
    <property type="molecule type" value="Genomic_DNA"/>
</dbReference>
<dbReference type="PANTHER" id="PTHR42910:SF1">
    <property type="entry name" value="MAJOR FACILITATOR SUPERFAMILY (MFS) PROFILE DOMAIN-CONTAINING PROTEIN"/>
    <property type="match status" value="1"/>
</dbReference>
<comment type="subcellular location">
    <subcellularLocation>
        <location evidence="1">Cell membrane</location>
        <topology evidence="1">Multi-pass membrane protein</topology>
    </subcellularLocation>
</comment>
<dbReference type="SUPFAM" id="SSF103473">
    <property type="entry name" value="MFS general substrate transporter"/>
    <property type="match status" value="1"/>
</dbReference>
<feature type="domain" description="Major facilitator superfamily (MFS) profile" evidence="7">
    <location>
        <begin position="1"/>
        <end position="376"/>
    </location>
</feature>
<evidence type="ECO:0000256" key="5">
    <source>
        <dbReference type="ARBA" id="ARBA00023136"/>
    </source>
</evidence>
<dbReference type="PANTHER" id="PTHR42910">
    <property type="entry name" value="TRANSPORTER SCO4007-RELATED"/>
    <property type="match status" value="1"/>
</dbReference>
<dbReference type="InterPro" id="IPR036259">
    <property type="entry name" value="MFS_trans_sf"/>
</dbReference>
<comment type="caution">
    <text evidence="8">The sequence shown here is derived from an EMBL/GenBank/DDBJ whole genome shotgun (WGS) entry which is preliminary data.</text>
</comment>
<dbReference type="Proteomes" id="UP001285921">
    <property type="component" value="Unassembled WGS sequence"/>
</dbReference>
<reference evidence="8 9" key="1">
    <citation type="submission" date="2023-05" db="EMBL/GenBank/DDBJ databases">
        <title>Draft genome of Paenibacillus sp. CCS26.</title>
        <authorList>
            <person name="Akita H."/>
            <person name="Shinto Y."/>
            <person name="Kimura Z."/>
        </authorList>
    </citation>
    <scope>NUCLEOTIDE SEQUENCE [LARGE SCALE GENOMIC DNA]</scope>
    <source>
        <strain evidence="8 9">CCS26</strain>
    </source>
</reference>
<feature type="transmembrane region" description="Helical" evidence="6">
    <location>
        <begin position="88"/>
        <end position="109"/>
    </location>
</feature>
<evidence type="ECO:0000256" key="2">
    <source>
        <dbReference type="ARBA" id="ARBA00022448"/>
    </source>
</evidence>
<feature type="transmembrane region" description="Helical" evidence="6">
    <location>
        <begin position="231"/>
        <end position="251"/>
    </location>
</feature>
<evidence type="ECO:0000256" key="1">
    <source>
        <dbReference type="ARBA" id="ARBA00004651"/>
    </source>
</evidence>
<feature type="transmembrane region" description="Helical" evidence="6">
    <location>
        <begin position="34"/>
        <end position="56"/>
    </location>
</feature>
<dbReference type="CDD" id="cd17324">
    <property type="entry name" value="MFS_NepI_like"/>
    <property type="match status" value="1"/>
</dbReference>
<keyword evidence="9" id="KW-1185">Reference proteome</keyword>
<evidence type="ECO:0000313" key="8">
    <source>
        <dbReference type="EMBL" id="GMK44695.1"/>
    </source>
</evidence>
<feature type="transmembrane region" description="Helical" evidence="6">
    <location>
        <begin position="152"/>
        <end position="171"/>
    </location>
</feature>
<gene>
    <name evidence="8" type="ORF">PghCCS26_18230</name>
</gene>
<feature type="transmembrane region" description="Helical" evidence="6">
    <location>
        <begin position="263"/>
        <end position="280"/>
    </location>
</feature>
<name>A0ABQ6NJI6_9BACL</name>
<keyword evidence="3 6" id="KW-0812">Transmembrane</keyword>
<keyword evidence="4 6" id="KW-1133">Transmembrane helix</keyword>
<feature type="transmembrane region" description="Helical" evidence="6">
    <location>
        <begin position="63"/>
        <end position="82"/>
    </location>
</feature>
<dbReference type="Pfam" id="PF07690">
    <property type="entry name" value="MFS_1"/>
    <property type="match status" value="1"/>
</dbReference>
<sequence length="376" mass="39675">MFAVACGLAVANVYYAQPLLDAISSEFDMGRSSVGIVITVTQGFYALGLLLLVPLGDLINRRWLIPGQMFLSVIALVTIALAPGAGVLFSGLAVVGLLAVVTQTLVAYAAALAPPSARGRIIGLVTSGIVIGILLARSTAGILTDLAGWRSVYLFSAGCLFIIALTLLKFLPQEQHKASLTYIQLLQSVFALYREERVLRIRSLFGLLIFTAFSIFWTALVLPLSMPPLSLSHTVIGAFGLVGVAGALGAARAGRLADRGQGQHTTGLALVILMVSWLPISYTKQSLAALVVGIILLDLAVQAVHVTNQSMILKVRPEARSRLTAAYMIFYSIGSAIGSIASTSLYAHAGWTGVCWLGAGVSAIALLLWVVTSRPK</sequence>
<feature type="transmembrane region" description="Helical" evidence="6">
    <location>
        <begin position="286"/>
        <end position="304"/>
    </location>
</feature>
<accession>A0ABQ6NJI6</accession>
<proteinExistence type="predicted"/>
<evidence type="ECO:0000259" key="7">
    <source>
        <dbReference type="PROSITE" id="PS50850"/>
    </source>
</evidence>
<keyword evidence="2" id="KW-0813">Transport</keyword>
<evidence type="ECO:0000256" key="4">
    <source>
        <dbReference type="ARBA" id="ARBA00022989"/>
    </source>
</evidence>
<evidence type="ECO:0000256" key="3">
    <source>
        <dbReference type="ARBA" id="ARBA00022692"/>
    </source>
</evidence>
<dbReference type="InterPro" id="IPR020846">
    <property type="entry name" value="MFS_dom"/>
</dbReference>